<dbReference type="SUPFAM" id="SSF50156">
    <property type="entry name" value="PDZ domain-like"/>
    <property type="match status" value="1"/>
</dbReference>
<dbReference type="Gene3D" id="2.30.42.10">
    <property type="match status" value="1"/>
</dbReference>
<dbReference type="Pfam" id="PF17820">
    <property type="entry name" value="PDZ_6"/>
    <property type="match status" value="1"/>
</dbReference>
<dbReference type="GO" id="GO:0043065">
    <property type="term" value="P:positive regulation of apoptotic process"/>
    <property type="evidence" value="ECO:0007669"/>
    <property type="project" value="TreeGrafter"/>
</dbReference>
<dbReference type="Pfam" id="PF13365">
    <property type="entry name" value="Trypsin_2"/>
    <property type="match status" value="1"/>
</dbReference>
<sequence length="415" mass="44569">MHGWFSSASENTNNNSDRNRSKWKLPSHFPQYAGAGLLLAGLWLRRTDEEGDFSPSFPITVKCAQITTKPKSKDRQSAVQALDVIADVAEEAQPAVVSIRSSERDFRFRSVQSGGSGFIIDEAGHVITNAHVVGHRAEVFVHLSDGSSYPGRVLALDTSSDLALIQLDVTLKTAKALPRLQLAENLKSVRPGHFVLALGSPLMLANTVTVGVVSALDRDLGHSEGLKYIQTDAIITFGNSGGPLVNLAGEVIGVNSMIAGTGVGFAIPVDQVRRFTQLALQAAERSGKTPTSPAPAGDSYILTEHGTTPSGRPQRRYLGLIMRKLTPELAFELAARAGPHFLETTEGVLIQGILRNSPAQRAGLKPGDIIIAIDGLPVKDAHQVYAAAESRDEMSITIIRRGQRLTINNVHTEKV</sequence>
<evidence type="ECO:0000256" key="3">
    <source>
        <dbReference type="ARBA" id="ARBA00022801"/>
    </source>
</evidence>
<reference evidence="6" key="1">
    <citation type="submission" date="2024-06" db="EMBL/GenBank/DDBJ databases">
        <authorList>
            <person name="Liu X."/>
            <person name="Lenzi L."/>
            <person name="Haldenby T S."/>
            <person name="Uol C."/>
        </authorList>
    </citation>
    <scope>NUCLEOTIDE SEQUENCE</scope>
</reference>
<evidence type="ECO:0000256" key="4">
    <source>
        <dbReference type="SAM" id="MobiDB-lite"/>
    </source>
</evidence>
<dbReference type="GO" id="GO:0004252">
    <property type="term" value="F:serine-type endopeptidase activity"/>
    <property type="evidence" value="ECO:0007669"/>
    <property type="project" value="InterPro"/>
</dbReference>
<evidence type="ECO:0000256" key="1">
    <source>
        <dbReference type="ARBA" id="ARBA00010541"/>
    </source>
</evidence>
<dbReference type="InterPro" id="IPR009003">
    <property type="entry name" value="Peptidase_S1_PA"/>
</dbReference>
<dbReference type="GO" id="GO:0006508">
    <property type="term" value="P:proteolysis"/>
    <property type="evidence" value="ECO:0007669"/>
    <property type="project" value="UniProtKB-KW"/>
</dbReference>
<dbReference type="PROSITE" id="PS50106">
    <property type="entry name" value="PDZ"/>
    <property type="match status" value="1"/>
</dbReference>
<dbReference type="PANTHER" id="PTHR22939">
    <property type="entry name" value="SERINE PROTEASE FAMILY S1C HTRA-RELATED"/>
    <property type="match status" value="1"/>
</dbReference>
<keyword evidence="2" id="KW-0645">Protease</keyword>
<dbReference type="InterPro" id="IPR001478">
    <property type="entry name" value="PDZ"/>
</dbReference>
<evidence type="ECO:0000313" key="7">
    <source>
        <dbReference type="Proteomes" id="UP001497525"/>
    </source>
</evidence>
<feature type="region of interest" description="Disordered" evidence="4">
    <location>
        <begin position="1"/>
        <end position="22"/>
    </location>
</feature>
<feature type="domain" description="PDZ" evidence="5">
    <location>
        <begin position="317"/>
        <end position="402"/>
    </location>
</feature>
<dbReference type="Proteomes" id="UP001497525">
    <property type="component" value="Unassembled WGS sequence"/>
</dbReference>
<dbReference type="GO" id="GO:0012501">
    <property type="term" value="P:programmed cell death"/>
    <property type="evidence" value="ECO:0007669"/>
    <property type="project" value="TreeGrafter"/>
</dbReference>
<feature type="region of interest" description="Disordered" evidence="4">
    <location>
        <begin position="283"/>
        <end position="313"/>
    </location>
</feature>
<dbReference type="PRINTS" id="PR00834">
    <property type="entry name" value="PROTEASES2C"/>
</dbReference>
<accession>A0AAV2T9C2</accession>
<evidence type="ECO:0000313" key="6">
    <source>
        <dbReference type="EMBL" id="CAL5132629.1"/>
    </source>
</evidence>
<dbReference type="InterPro" id="IPR036034">
    <property type="entry name" value="PDZ_sf"/>
</dbReference>
<gene>
    <name evidence="6" type="ORF">CDAUBV1_LOCUS5480</name>
</gene>
<evidence type="ECO:0000256" key="2">
    <source>
        <dbReference type="ARBA" id="ARBA00022670"/>
    </source>
</evidence>
<comment type="caution">
    <text evidence="6">The sequence shown here is derived from an EMBL/GenBank/DDBJ whole genome shotgun (WGS) entry which is preliminary data.</text>
</comment>
<comment type="similarity">
    <text evidence="1">Belongs to the peptidase S1C family.</text>
</comment>
<feature type="compositionally biased region" description="Polar residues" evidence="4">
    <location>
        <begin position="1"/>
        <end position="16"/>
    </location>
</feature>
<dbReference type="SUPFAM" id="SSF50494">
    <property type="entry name" value="Trypsin-like serine proteases"/>
    <property type="match status" value="1"/>
</dbReference>
<protein>
    <recommendedName>
        <fullName evidence="5">PDZ domain-containing protein</fullName>
    </recommendedName>
</protein>
<dbReference type="InterPro" id="IPR041489">
    <property type="entry name" value="PDZ_6"/>
</dbReference>
<name>A0AAV2T9C2_CALDB</name>
<dbReference type="SMART" id="SM00228">
    <property type="entry name" value="PDZ"/>
    <property type="match status" value="1"/>
</dbReference>
<evidence type="ECO:0000259" key="5">
    <source>
        <dbReference type="PROSITE" id="PS50106"/>
    </source>
</evidence>
<dbReference type="Gene3D" id="2.40.10.120">
    <property type="match status" value="1"/>
</dbReference>
<dbReference type="EMBL" id="CAXLJL010000134">
    <property type="protein sequence ID" value="CAL5132629.1"/>
    <property type="molecule type" value="Genomic_DNA"/>
</dbReference>
<dbReference type="AlphaFoldDB" id="A0AAV2T9C2"/>
<organism evidence="6 7">
    <name type="scientific">Calicophoron daubneyi</name>
    <name type="common">Rumen fluke</name>
    <name type="synonym">Paramphistomum daubneyi</name>
    <dbReference type="NCBI Taxonomy" id="300641"/>
    <lineage>
        <taxon>Eukaryota</taxon>
        <taxon>Metazoa</taxon>
        <taxon>Spiralia</taxon>
        <taxon>Lophotrochozoa</taxon>
        <taxon>Platyhelminthes</taxon>
        <taxon>Trematoda</taxon>
        <taxon>Digenea</taxon>
        <taxon>Plagiorchiida</taxon>
        <taxon>Pronocephalata</taxon>
        <taxon>Paramphistomoidea</taxon>
        <taxon>Paramphistomidae</taxon>
        <taxon>Calicophoron</taxon>
    </lineage>
</organism>
<dbReference type="InterPro" id="IPR001940">
    <property type="entry name" value="Peptidase_S1C"/>
</dbReference>
<keyword evidence="3" id="KW-0378">Hydrolase</keyword>
<dbReference type="PANTHER" id="PTHR22939:SF129">
    <property type="entry name" value="SERINE PROTEASE HTRA2, MITOCHONDRIAL"/>
    <property type="match status" value="1"/>
</dbReference>
<proteinExistence type="inferred from homology"/>